<gene>
    <name evidence="1" type="ORF">SRO942_LOCUS51047</name>
</gene>
<evidence type="ECO:0000313" key="1">
    <source>
        <dbReference type="EMBL" id="CAF4680165.1"/>
    </source>
</evidence>
<dbReference type="Proteomes" id="UP000681722">
    <property type="component" value="Unassembled WGS sequence"/>
</dbReference>
<protein>
    <submittedName>
        <fullName evidence="1">Uncharacterized protein</fullName>
    </submittedName>
</protein>
<organism evidence="1 2">
    <name type="scientific">Didymodactylos carnosus</name>
    <dbReference type="NCBI Taxonomy" id="1234261"/>
    <lineage>
        <taxon>Eukaryota</taxon>
        <taxon>Metazoa</taxon>
        <taxon>Spiralia</taxon>
        <taxon>Gnathifera</taxon>
        <taxon>Rotifera</taxon>
        <taxon>Eurotatoria</taxon>
        <taxon>Bdelloidea</taxon>
        <taxon>Philodinida</taxon>
        <taxon>Philodinidae</taxon>
        <taxon>Didymodactylos</taxon>
    </lineage>
</organism>
<comment type="caution">
    <text evidence="1">The sequence shown here is derived from an EMBL/GenBank/DDBJ whole genome shotgun (WGS) entry which is preliminary data.</text>
</comment>
<name>A0A8S3A2Z6_9BILA</name>
<dbReference type="AlphaFoldDB" id="A0A8S3A2Z6"/>
<sequence>KYNLAKNRLNFNPDKYQCEMIDSGYKFVLNLIDNKLPTIIAISEIYPTYFILDYVQMIQTVVV</sequence>
<reference evidence="1" key="1">
    <citation type="submission" date="2021-02" db="EMBL/GenBank/DDBJ databases">
        <authorList>
            <person name="Nowell W R."/>
        </authorList>
    </citation>
    <scope>NUCLEOTIDE SEQUENCE</scope>
</reference>
<dbReference type="EMBL" id="CAJOBC010153804">
    <property type="protein sequence ID" value="CAF4680165.1"/>
    <property type="molecule type" value="Genomic_DNA"/>
</dbReference>
<proteinExistence type="predicted"/>
<feature type="non-terminal residue" evidence="1">
    <location>
        <position position="1"/>
    </location>
</feature>
<evidence type="ECO:0000313" key="2">
    <source>
        <dbReference type="Proteomes" id="UP000681722"/>
    </source>
</evidence>
<accession>A0A8S3A2Z6</accession>